<reference evidence="2" key="2">
    <citation type="journal article" date="2019" name="MicrobiologyOpen">
        <title>High-quality draft genome sequence of Gaiella occulta isolated from a 150 meter deep mineral water borehole and comparison with the genome sequences of other deep-branching lineages of the phylum Actinobacteria.</title>
        <authorList>
            <person name="Severino R."/>
            <person name="Froufe H.J.C."/>
            <person name="Barroso C."/>
            <person name="Albuquerque L."/>
            <person name="Lobo-da-Cunha A."/>
            <person name="da Costa M.S."/>
            <person name="Egas C."/>
        </authorList>
    </citation>
    <scope>NUCLEOTIDE SEQUENCE [LARGE SCALE GENOMIC DNA]</scope>
    <source>
        <strain evidence="2">F2-233</strain>
    </source>
</reference>
<evidence type="ECO:0000313" key="2">
    <source>
        <dbReference type="Proteomes" id="UP000254134"/>
    </source>
</evidence>
<dbReference type="Proteomes" id="UP000254134">
    <property type="component" value="Unassembled WGS sequence"/>
</dbReference>
<accession>A0A7M2YUH4</accession>
<evidence type="ECO:0000313" key="1">
    <source>
        <dbReference type="EMBL" id="RDI73743.1"/>
    </source>
</evidence>
<dbReference type="RefSeq" id="WP_114796732.1">
    <property type="nucleotide sequence ID" value="NZ_QQZY01000006.1"/>
</dbReference>
<reference evidence="1 2" key="1">
    <citation type="submission" date="2018-07" db="EMBL/GenBank/DDBJ databases">
        <title>High-quality-draft genome sequence of Gaiella occulta.</title>
        <authorList>
            <person name="Severino R."/>
            <person name="Froufe H.J.C."/>
            <person name="Rainey F.A."/>
            <person name="Barroso C."/>
            <person name="Albuquerque L."/>
            <person name="Lobo-Da-Cunha A."/>
            <person name="Da Costa M.S."/>
            <person name="Egas C."/>
        </authorList>
    </citation>
    <scope>NUCLEOTIDE SEQUENCE [LARGE SCALE GENOMIC DNA]</scope>
    <source>
        <strain evidence="1 2">F2-233</strain>
    </source>
</reference>
<comment type="caution">
    <text evidence="1">The sequence shown here is derived from an EMBL/GenBank/DDBJ whole genome shotgun (WGS) entry which is preliminary data.</text>
</comment>
<proteinExistence type="predicted"/>
<sequence length="307" mass="33977">MSYGLPPDWDETMKRLREVMSRVNTDATKSLQRAVENALGSIDVSGIQKQIASLALPTFETWQFKIPELPLPKFPDYGKQFAEVARRWHEAFLAAQPKNWRDLGDEDKALDIVEHVRQSNVCLVWLPRASILQEVLDADPADAKMILLAHRDEVLDDALAVLDACQDEGFALERAAARDAIVALGAGHSRAAQALAACALTSTCHVFFDHGGTGRIAKDMRATDPEDAAIAQLRIRSIFLTSAEALEKFNPVAAEPTYKDFNRHNTAHRITEAQFTAANALAAIVLVAALLREVEEWPRETRLTRAS</sequence>
<name>A0A7M2YUH4_9ACTN</name>
<dbReference type="AlphaFoldDB" id="A0A7M2YUH4"/>
<dbReference type="EMBL" id="QQZY01000006">
    <property type="protein sequence ID" value="RDI73743.1"/>
    <property type="molecule type" value="Genomic_DNA"/>
</dbReference>
<protein>
    <submittedName>
        <fullName evidence="1">Uncharacterized protein</fullName>
    </submittedName>
</protein>
<keyword evidence="2" id="KW-1185">Reference proteome</keyword>
<gene>
    <name evidence="1" type="ORF">Gocc_2307</name>
</gene>
<organism evidence="1 2">
    <name type="scientific">Gaiella occulta</name>
    <dbReference type="NCBI Taxonomy" id="1002870"/>
    <lineage>
        <taxon>Bacteria</taxon>
        <taxon>Bacillati</taxon>
        <taxon>Actinomycetota</taxon>
        <taxon>Thermoleophilia</taxon>
        <taxon>Gaiellales</taxon>
        <taxon>Gaiellaceae</taxon>
        <taxon>Gaiella</taxon>
    </lineage>
</organism>